<gene>
    <name evidence="2" type="ORF">EI71_01043</name>
</gene>
<keyword evidence="3" id="KW-1185">Reference proteome</keyword>
<dbReference type="AlphaFoldDB" id="A0A397RNF5"/>
<dbReference type="InParanoid" id="A0A397RNF5"/>
<reference evidence="2 3" key="1">
    <citation type="submission" date="2018-08" db="EMBL/GenBank/DDBJ databases">
        <title>Genomic Encyclopedia of Archaeal and Bacterial Type Strains, Phase II (KMG-II): from individual species to whole genera.</title>
        <authorList>
            <person name="Goeker M."/>
        </authorList>
    </citation>
    <scope>NUCLEOTIDE SEQUENCE [LARGE SCALE GENOMIC DNA]</scope>
    <source>
        <strain evidence="2 3">ATCC 27112</strain>
    </source>
</reference>
<evidence type="ECO:0000313" key="3">
    <source>
        <dbReference type="Proteomes" id="UP000266506"/>
    </source>
</evidence>
<organism evidence="2 3">
    <name type="scientific">Anaeroplasma bactoclasticum</name>
    <dbReference type="NCBI Taxonomy" id="2088"/>
    <lineage>
        <taxon>Bacteria</taxon>
        <taxon>Bacillati</taxon>
        <taxon>Mycoplasmatota</taxon>
        <taxon>Mollicutes</taxon>
        <taxon>Anaeroplasmatales</taxon>
        <taxon>Anaeroplasmataceae</taxon>
        <taxon>Anaeroplasma</taxon>
    </lineage>
</organism>
<keyword evidence="1" id="KW-0472">Membrane</keyword>
<comment type="caution">
    <text evidence="2">The sequence shown here is derived from an EMBL/GenBank/DDBJ whole genome shotgun (WGS) entry which is preliminary data.</text>
</comment>
<feature type="transmembrane region" description="Helical" evidence="1">
    <location>
        <begin position="97"/>
        <end position="121"/>
    </location>
</feature>
<dbReference type="EMBL" id="QXEV01000009">
    <property type="protein sequence ID" value="RIA75870.1"/>
    <property type="molecule type" value="Genomic_DNA"/>
</dbReference>
<accession>A0A397RNF5</accession>
<protein>
    <submittedName>
        <fullName evidence="2">Uncharacterized protein</fullName>
    </submittedName>
</protein>
<name>A0A397RNF5_9MOLU</name>
<feature type="transmembrane region" description="Helical" evidence="1">
    <location>
        <begin position="7"/>
        <end position="27"/>
    </location>
</feature>
<evidence type="ECO:0000313" key="2">
    <source>
        <dbReference type="EMBL" id="RIA75870.1"/>
    </source>
</evidence>
<dbReference type="Proteomes" id="UP000266506">
    <property type="component" value="Unassembled WGS sequence"/>
</dbReference>
<proteinExistence type="predicted"/>
<evidence type="ECO:0000256" key="1">
    <source>
        <dbReference type="SAM" id="Phobius"/>
    </source>
</evidence>
<keyword evidence="1" id="KW-1133">Transmembrane helix</keyword>
<feature type="transmembrane region" description="Helical" evidence="1">
    <location>
        <begin position="66"/>
        <end position="85"/>
    </location>
</feature>
<feature type="transmembrane region" description="Helical" evidence="1">
    <location>
        <begin position="33"/>
        <end position="54"/>
    </location>
</feature>
<sequence length="131" mass="15226">MSKRGFFIIWLSLIVIAISLVVFLMVYFKMGYWSFMGTMIVTLSYGFLNIVLMLIKVLQRYEIKRLTAAVYASLVAIGVLGYYIIKYIGKYEDLRLIYWIVYAIVTVISVTVLTIINFKLAPQKPVMMRQK</sequence>
<keyword evidence="1" id="KW-0812">Transmembrane</keyword>